<feature type="region of interest" description="Disordered" evidence="1">
    <location>
        <begin position="504"/>
        <end position="676"/>
    </location>
</feature>
<feature type="compositionally biased region" description="Polar residues" evidence="1">
    <location>
        <begin position="208"/>
        <end position="218"/>
    </location>
</feature>
<feature type="compositionally biased region" description="Basic and acidic residues" evidence="1">
    <location>
        <begin position="504"/>
        <end position="513"/>
    </location>
</feature>
<dbReference type="EMBL" id="RBNJ01002999">
    <property type="protein sequence ID" value="RUS31404.1"/>
    <property type="molecule type" value="Genomic_DNA"/>
</dbReference>
<accession>A0A433QNQ2</accession>
<comment type="caution">
    <text evidence="2">The sequence shown here is derived from an EMBL/GenBank/DDBJ whole genome shotgun (WGS) entry which is preliminary data.</text>
</comment>
<evidence type="ECO:0000313" key="3">
    <source>
        <dbReference type="Proteomes" id="UP000274822"/>
    </source>
</evidence>
<feature type="compositionally biased region" description="Low complexity" evidence="1">
    <location>
        <begin position="78"/>
        <end position="88"/>
    </location>
</feature>
<keyword evidence="3" id="KW-1185">Reference proteome</keyword>
<dbReference type="Proteomes" id="UP000274822">
    <property type="component" value="Unassembled WGS sequence"/>
</dbReference>
<evidence type="ECO:0000313" key="2">
    <source>
        <dbReference type="EMBL" id="RUS31404.1"/>
    </source>
</evidence>
<evidence type="ECO:0000256" key="1">
    <source>
        <dbReference type="SAM" id="MobiDB-lite"/>
    </source>
</evidence>
<feature type="region of interest" description="Disordered" evidence="1">
    <location>
        <begin position="53"/>
        <end position="113"/>
    </location>
</feature>
<organism evidence="2 3">
    <name type="scientific">Jimgerdemannia flammicorona</name>
    <dbReference type="NCBI Taxonomy" id="994334"/>
    <lineage>
        <taxon>Eukaryota</taxon>
        <taxon>Fungi</taxon>
        <taxon>Fungi incertae sedis</taxon>
        <taxon>Mucoromycota</taxon>
        <taxon>Mucoromycotina</taxon>
        <taxon>Endogonomycetes</taxon>
        <taxon>Endogonales</taxon>
        <taxon>Endogonaceae</taxon>
        <taxon>Jimgerdemannia</taxon>
    </lineage>
</organism>
<feature type="compositionally biased region" description="Low complexity" evidence="1">
    <location>
        <begin position="625"/>
        <end position="635"/>
    </location>
</feature>
<feature type="compositionally biased region" description="Basic and acidic residues" evidence="1">
    <location>
        <begin position="804"/>
        <end position="824"/>
    </location>
</feature>
<feature type="compositionally biased region" description="Acidic residues" evidence="1">
    <location>
        <begin position="250"/>
        <end position="264"/>
    </location>
</feature>
<proteinExistence type="predicted"/>
<protein>
    <submittedName>
        <fullName evidence="2">Uncharacterized protein</fullName>
    </submittedName>
</protein>
<feature type="compositionally biased region" description="Polar residues" evidence="1">
    <location>
        <begin position="386"/>
        <end position="395"/>
    </location>
</feature>
<feature type="non-terminal residue" evidence="2">
    <location>
        <position position="1"/>
    </location>
</feature>
<feature type="region of interest" description="Disordered" evidence="1">
    <location>
        <begin position="755"/>
        <end position="824"/>
    </location>
</feature>
<feature type="compositionally biased region" description="Polar residues" evidence="1">
    <location>
        <begin position="441"/>
        <end position="453"/>
    </location>
</feature>
<feature type="compositionally biased region" description="Pro residues" evidence="1">
    <location>
        <begin position="454"/>
        <end position="478"/>
    </location>
</feature>
<feature type="compositionally biased region" description="Basic and acidic residues" evidence="1">
    <location>
        <begin position="637"/>
        <end position="647"/>
    </location>
</feature>
<feature type="compositionally biased region" description="Polar residues" evidence="1">
    <location>
        <begin position="320"/>
        <end position="348"/>
    </location>
</feature>
<dbReference type="AlphaFoldDB" id="A0A433QNQ2"/>
<reference evidence="2 3" key="1">
    <citation type="journal article" date="2018" name="New Phytol.">
        <title>Phylogenomics of Endogonaceae and evolution of mycorrhizas within Mucoromycota.</title>
        <authorList>
            <person name="Chang Y."/>
            <person name="Desiro A."/>
            <person name="Na H."/>
            <person name="Sandor L."/>
            <person name="Lipzen A."/>
            <person name="Clum A."/>
            <person name="Barry K."/>
            <person name="Grigoriev I.V."/>
            <person name="Martin F.M."/>
            <person name="Stajich J.E."/>
            <person name="Smith M.E."/>
            <person name="Bonito G."/>
            <person name="Spatafora J.W."/>
        </authorList>
    </citation>
    <scope>NUCLEOTIDE SEQUENCE [LARGE SCALE GENOMIC DNA]</scope>
    <source>
        <strain evidence="2 3">AD002</strain>
    </source>
</reference>
<feature type="compositionally biased region" description="Basic and acidic residues" evidence="1">
    <location>
        <begin position="198"/>
        <end position="207"/>
    </location>
</feature>
<feature type="region of interest" description="Disordered" evidence="1">
    <location>
        <begin position="192"/>
        <end position="491"/>
    </location>
</feature>
<feature type="compositionally biased region" description="Basic and acidic residues" evidence="1">
    <location>
        <begin position="776"/>
        <end position="794"/>
    </location>
</feature>
<name>A0A433QNQ2_9FUNG</name>
<feature type="compositionally biased region" description="Polar residues" evidence="1">
    <location>
        <begin position="95"/>
        <end position="110"/>
    </location>
</feature>
<sequence>KGVSSRIIFTVWPLFGSTRILIIVYNRYHQLCLIASHCTHNLDEHSATNFDVDFDEDNNDPRAGAISPPPPVSGAGINRTNTTTSNSSGKDRSSLRASTATYRPTSVLSANTGMSAGMTMGAGGANGKGNRGSSFKIFGGKQKKDAYTYGLESPTESGGADYDNDGYVEDDMEKSLDFEKLIQSGQTMKVTLTPNRLRTIEVKDQPSKRSPNTSTWSQRAPPVPQKSTSTSSVPPPMPEKRVNFAPPSANDDDDDDDGDYDEEFPMGGGRRKGGKEESIFDFLRNTAPDEFGKPATHSISPTRNTAGPLASPRYVPIVTPQPNSDTSSKLNKLSMNSPTRGPNTNMTSVDRPFPPPASPRSPQQSPQDNYPTPQLRPALKRDGSGALNSNSSGRSDSPLRPRPPASLMVRSDEEDEDDDDLDDLTSDGLGARRRNKRVSYMSETSTLIDFLSSTPPPAGGPAVRPPVSPVPAAAPPPTFNTRQRSDSAGKKFVKIEIPKVESIEKMLKDKQDSPKLPTEYKLPPGYQPVRGAGITGMKVPDGQAGTGEEVQQRKEEEVVEAKVEEKELIHPTPSRSRSPVGSPRSSSLADRKVKFEQEAAPTENGDVKGPRRKLTTSPSPDDRSQQSQQQQSQQSAEPERPSARTRFDPTVNGTVNATPMTAEPESLPEGEQGSEIVQLDTRRERPPSMVAKRASLFNTLATQENITISAKEIHSLRRQLTSANSVEMSVQVWDDFLHKNGGAVRRRGTVRRANLTESEEEHEQQLLDAGANSDEGSGHDGSGRDSAGSERSNEKSNAVLARARRFEQPKKQQAGHEKMERSRAAEAIAAAREKREARRSLIMLANSHPPKPVTVEIAIQTDFVEPETVAVVVTKVEGAGSKGVPEVVAGEQRHKAKTPMLVLSAENEDGSVIEQEVELSDVETEEEKGVVIGDEEWFLDADEEWEDDEADEALVAEWLLGEAVLAF</sequence>
<feature type="compositionally biased region" description="Basic and acidic residues" evidence="1">
    <location>
        <begin position="550"/>
        <end position="569"/>
    </location>
</feature>
<feature type="compositionally biased region" description="Acidic residues" evidence="1">
    <location>
        <begin position="412"/>
        <end position="425"/>
    </location>
</feature>
<feature type="compositionally biased region" description="Low complexity" evidence="1">
    <location>
        <begin position="573"/>
        <end position="587"/>
    </location>
</feature>
<gene>
    <name evidence="2" type="ORF">BC938DRAFT_477897</name>
</gene>